<proteinExistence type="predicted"/>
<dbReference type="AlphaFoldDB" id="A0A9D2JHF5"/>
<dbReference type="Proteomes" id="UP000824031">
    <property type="component" value="Unassembled WGS sequence"/>
</dbReference>
<evidence type="ECO:0000313" key="5">
    <source>
        <dbReference type="Proteomes" id="UP000824031"/>
    </source>
</evidence>
<organism evidence="4 5">
    <name type="scientific">Candidatus Gemmiger excrementavium</name>
    <dbReference type="NCBI Taxonomy" id="2838608"/>
    <lineage>
        <taxon>Bacteria</taxon>
        <taxon>Bacillati</taxon>
        <taxon>Bacillota</taxon>
        <taxon>Clostridia</taxon>
        <taxon>Eubacteriales</taxon>
        <taxon>Gemmiger</taxon>
    </lineage>
</organism>
<sequence>MKYCTHCGAQLPDDAQFCPGCGKAAGDGTSPTPARKIPLPALLAILAVALVAGVVFALTRGGSSREAPGAPQSGESAATVTATASPAPTETPTASPAPTETPQPVQDDGSWLVTAAEPWKGAWCTEDGAELMIFESWNMNASQLPETNEDGSITIYCTDVRGGTPTETYLFSAAQTTLTHLDYTGKTLDTYRRPTYDMAPTPLPSSDWGAYTMVEGDASAYNPYGPSVDFIVDAFRFGICPYQRLSDNGDGTMSIYCPSGPEGFFTVFSFSTEGEDTYLTIYDADGNLRYRYLRTAA</sequence>
<keyword evidence="2" id="KW-1133">Transmembrane helix</keyword>
<name>A0A9D2JHF5_9FIRM</name>
<keyword evidence="2" id="KW-0812">Transmembrane</keyword>
<dbReference type="EMBL" id="DXBO01000129">
    <property type="protein sequence ID" value="HIZ48804.1"/>
    <property type="molecule type" value="Genomic_DNA"/>
</dbReference>
<evidence type="ECO:0000256" key="2">
    <source>
        <dbReference type="SAM" id="Phobius"/>
    </source>
</evidence>
<feature type="domain" description="Zinc-ribbon" evidence="3">
    <location>
        <begin position="3"/>
        <end position="23"/>
    </location>
</feature>
<evidence type="ECO:0000259" key="3">
    <source>
        <dbReference type="Pfam" id="PF13240"/>
    </source>
</evidence>
<comment type="caution">
    <text evidence="4">The sequence shown here is derived from an EMBL/GenBank/DDBJ whole genome shotgun (WGS) entry which is preliminary data.</text>
</comment>
<feature type="compositionally biased region" description="Low complexity" evidence="1">
    <location>
        <begin position="75"/>
        <end position="102"/>
    </location>
</feature>
<feature type="transmembrane region" description="Helical" evidence="2">
    <location>
        <begin position="37"/>
        <end position="58"/>
    </location>
</feature>
<evidence type="ECO:0000313" key="4">
    <source>
        <dbReference type="EMBL" id="HIZ48804.1"/>
    </source>
</evidence>
<protein>
    <submittedName>
        <fullName evidence="4">Zinc ribbon domain-containing protein</fullName>
    </submittedName>
</protein>
<reference evidence="4" key="1">
    <citation type="journal article" date="2021" name="PeerJ">
        <title>Extensive microbial diversity within the chicken gut microbiome revealed by metagenomics and culture.</title>
        <authorList>
            <person name="Gilroy R."/>
            <person name="Ravi A."/>
            <person name="Getino M."/>
            <person name="Pursley I."/>
            <person name="Horton D.L."/>
            <person name="Alikhan N.F."/>
            <person name="Baker D."/>
            <person name="Gharbi K."/>
            <person name="Hall N."/>
            <person name="Watson M."/>
            <person name="Adriaenssens E.M."/>
            <person name="Foster-Nyarko E."/>
            <person name="Jarju S."/>
            <person name="Secka A."/>
            <person name="Antonio M."/>
            <person name="Oren A."/>
            <person name="Chaudhuri R.R."/>
            <person name="La Ragione R."/>
            <person name="Hildebrand F."/>
            <person name="Pallen M.J."/>
        </authorList>
    </citation>
    <scope>NUCLEOTIDE SEQUENCE</scope>
    <source>
        <strain evidence="4">3436</strain>
    </source>
</reference>
<dbReference type="Pfam" id="PF13240">
    <property type="entry name" value="Zn_Ribbon_1"/>
    <property type="match status" value="1"/>
</dbReference>
<keyword evidence="2" id="KW-0472">Membrane</keyword>
<dbReference type="InterPro" id="IPR026870">
    <property type="entry name" value="Zinc_ribbon_dom"/>
</dbReference>
<feature type="region of interest" description="Disordered" evidence="1">
    <location>
        <begin position="61"/>
        <end position="107"/>
    </location>
</feature>
<evidence type="ECO:0000256" key="1">
    <source>
        <dbReference type="SAM" id="MobiDB-lite"/>
    </source>
</evidence>
<accession>A0A9D2JHF5</accession>
<reference evidence="4" key="2">
    <citation type="submission" date="2021-04" db="EMBL/GenBank/DDBJ databases">
        <authorList>
            <person name="Gilroy R."/>
        </authorList>
    </citation>
    <scope>NUCLEOTIDE SEQUENCE</scope>
    <source>
        <strain evidence="4">3436</strain>
    </source>
</reference>
<gene>
    <name evidence="4" type="ORF">H9810_08805</name>
</gene>